<dbReference type="InParanoid" id="A0A2K3DS36"/>
<name>A0A2K3DS36_CHLRE</name>
<dbReference type="RefSeq" id="XP_042924623.1">
    <property type="nucleotide sequence ID" value="XM_043062526.1"/>
</dbReference>
<evidence type="ECO:0000313" key="3">
    <source>
        <dbReference type="Proteomes" id="UP000006906"/>
    </source>
</evidence>
<feature type="compositionally biased region" description="Basic and acidic residues" evidence="1">
    <location>
        <begin position="12"/>
        <end position="25"/>
    </location>
</feature>
<sequence length="70" mass="7100">MSNSCSLASSDARSRPEPPHAWHGADDDAACGWCFGSDIDGMELAAVSAAEQESSQESAAASALAFKAPA</sequence>
<dbReference type="AlphaFoldDB" id="A0A2K3DS36"/>
<feature type="region of interest" description="Disordered" evidence="1">
    <location>
        <begin position="1"/>
        <end position="25"/>
    </location>
</feature>
<dbReference type="EMBL" id="CM008966">
    <property type="protein sequence ID" value="PNW83352.1"/>
    <property type="molecule type" value="Genomic_DNA"/>
</dbReference>
<dbReference type="GeneID" id="66053501"/>
<proteinExistence type="predicted"/>
<reference evidence="2 3" key="1">
    <citation type="journal article" date="2007" name="Science">
        <title>The Chlamydomonas genome reveals the evolution of key animal and plant functions.</title>
        <authorList>
            <person name="Merchant S.S."/>
            <person name="Prochnik S.E."/>
            <person name="Vallon O."/>
            <person name="Harris E.H."/>
            <person name="Karpowicz S.J."/>
            <person name="Witman G.B."/>
            <person name="Terry A."/>
            <person name="Salamov A."/>
            <person name="Fritz-Laylin L.K."/>
            <person name="Marechal-Drouard L."/>
            <person name="Marshall W.F."/>
            <person name="Qu L.H."/>
            <person name="Nelson D.R."/>
            <person name="Sanderfoot A.A."/>
            <person name="Spalding M.H."/>
            <person name="Kapitonov V.V."/>
            <person name="Ren Q."/>
            <person name="Ferris P."/>
            <person name="Lindquist E."/>
            <person name="Shapiro H."/>
            <person name="Lucas S.M."/>
            <person name="Grimwood J."/>
            <person name="Schmutz J."/>
            <person name="Cardol P."/>
            <person name="Cerutti H."/>
            <person name="Chanfreau G."/>
            <person name="Chen C.L."/>
            <person name="Cognat V."/>
            <person name="Croft M.T."/>
            <person name="Dent R."/>
            <person name="Dutcher S."/>
            <person name="Fernandez E."/>
            <person name="Fukuzawa H."/>
            <person name="Gonzalez-Ballester D."/>
            <person name="Gonzalez-Halphen D."/>
            <person name="Hallmann A."/>
            <person name="Hanikenne M."/>
            <person name="Hippler M."/>
            <person name="Inwood W."/>
            <person name="Jabbari K."/>
            <person name="Kalanon M."/>
            <person name="Kuras R."/>
            <person name="Lefebvre P.A."/>
            <person name="Lemaire S.D."/>
            <person name="Lobanov A.V."/>
            <person name="Lohr M."/>
            <person name="Manuell A."/>
            <person name="Meier I."/>
            <person name="Mets L."/>
            <person name="Mittag M."/>
            <person name="Mittelmeier T."/>
            <person name="Moroney J.V."/>
            <person name="Moseley J."/>
            <person name="Napoli C."/>
            <person name="Nedelcu A.M."/>
            <person name="Niyogi K."/>
            <person name="Novoselov S.V."/>
            <person name="Paulsen I.T."/>
            <person name="Pazour G."/>
            <person name="Purton S."/>
            <person name="Ral J.P."/>
            <person name="Riano-Pachon D.M."/>
            <person name="Riekhof W."/>
            <person name="Rymarquis L."/>
            <person name="Schroda M."/>
            <person name="Stern D."/>
            <person name="Umen J."/>
            <person name="Willows R."/>
            <person name="Wilson N."/>
            <person name="Zimmer S.L."/>
            <person name="Allmer J."/>
            <person name="Balk J."/>
            <person name="Bisova K."/>
            <person name="Chen C.J."/>
            <person name="Elias M."/>
            <person name="Gendler K."/>
            <person name="Hauser C."/>
            <person name="Lamb M.R."/>
            <person name="Ledford H."/>
            <person name="Long J.C."/>
            <person name="Minagawa J."/>
            <person name="Page M.D."/>
            <person name="Pan J."/>
            <person name="Pootakham W."/>
            <person name="Roje S."/>
            <person name="Rose A."/>
            <person name="Stahlberg E."/>
            <person name="Terauchi A.M."/>
            <person name="Yang P."/>
            <person name="Ball S."/>
            <person name="Bowler C."/>
            <person name="Dieckmann C.L."/>
            <person name="Gladyshev V.N."/>
            <person name="Green P."/>
            <person name="Jorgensen R."/>
            <person name="Mayfield S."/>
            <person name="Mueller-Roeber B."/>
            <person name="Rajamani S."/>
            <person name="Sayre R.T."/>
            <person name="Brokstein P."/>
            <person name="Dubchak I."/>
            <person name="Goodstein D."/>
            <person name="Hornick L."/>
            <person name="Huang Y.W."/>
            <person name="Jhaveri J."/>
            <person name="Luo Y."/>
            <person name="Martinez D."/>
            <person name="Ngau W.C."/>
            <person name="Otillar B."/>
            <person name="Poliakov A."/>
            <person name="Porter A."/>
            <person name="Szajkowski L."/>
            <person name="Werner G."/>
            <person name="Zhou K."/>
            <person name="Grigoriev I.V."/>
            <person name="Rokhsar D.S."/>
            <person name="Grossman A.R."/>
        </authorList>
    </citation>
    <scope>NUCLEOTIDE SEQUENCE [LARGE SCALE GENOMIC DNA]</scope>
    <source>
        <strain evidence="3">CC-503</strain>
    </source>
</reference>
<protein>
    <submittedName>
        <fullName evidence="2">Uncharacterized protein</fullName>
    </submittedName>
</protein>
<gene>
    <name evidence="2" type="ORF">CHLRE_05g246752v5</name>
</gene>
<dbReference type="Proteomes" id="UP000006906">
    <property type="component" value="Chromosome 5"/>
</dbReference>
<dbReference type="Gramene" id="PNW83352">
    <property type="protein sequence ID" value="PNW83352"/>
    <property type="gene ID" value="CHLRE_05g246752v5"/>
</dbReference>
<keyword evidence="3" id="KW-1185">Reference proteome</keyword>
<feature type="compositionally biased region" description="Polar residues" evidence="1">
    <location>
        <begin position="1"/>
        <end position="11"/>
    </location>
</feature>
<organism evidence="2 3">
    <name type="scientific">Chlamydomonas reinhardtii</name>
    <name type="common">Chlamydomonas smithii</name>
    <dbReference type="NCBI Taxonomy" id="3055"/>
    <lineage>
        <taxon>Eukaryota</taxon>
        <taxon>Viridiplantae</taxon>
        <taxon>Chlorophyta</taxon>
        <taxon>core chlorophytes</taxon>
        <taxon>Chlorophyceae</taxon>
        <taxon>CS clade</taxon>
        <taxon>Chlamydomonadales</taxon>
        <taxon>Chlamydomonadaceae</taxon>
        <taxon>Chlamydomonas</taxon>
    </lineage>
</organism>
<dbReference type="KEGG" id="cre:CHLRE_05g246752v5"/>
<evidence type="ECO:0000256" key="1">
    <source>
        <dbReference type="SAM" id="MobiDB-lite"/>
    </source>
</evidence>
<accession>A0A2K3DS36</accession>
<evidence type="ECO:0000313" key="2">
    <source>
        <dbReference type="EMBL" id="PNW83352.1"/>
    </source>
</evidence>